<gene>
    <name evidence="1" type="ORF">E2562_031156</name>
</gene>
<keyword evidence="2" id="KW-1185">Reference proteome</keyword>
<protein>
    <submittedName>
        <fullName evidence="1">Uncharacterized protein</fullName>
    </submittedName>
</protein>
<dbReference type="Proteomes" id="UP000479710">
    <property type="component" value="Unassembled WGS sequence"/>
</dbReference>
<dbReference type="AlphaFoldDB" id="A0A6G1EAX6"/>
<evidence type="ECO:0000313" key="2">
    <source>
        <dbReference type="Proteomes" id="UP000479710"/>
    </source>
</evidence>
<feature type="non-terminal residue" evidence="1">
    <location>
        <position position="72"/>
    </location>
</feature>
<comment type="caution">
    <text evidence="1">The sequence shown here is derived from an EMBL/GenBank/DDBJ whole genome shotgun (WGS) entry which is preliminary data.</text>
</comment>
<sequence length="72" mass="8258">MSNLDAANDEHEDPVRPDLASGFKEMGRYWTSSRLLDHRCPDLLHLQPSASLWRRRLARAGRERGVEDRGSV</sequence>
<evidence type="ECO:0000313" key="1">
    <source>
        <dbReference type="EMBL" id="KAF0922265.1"/>
    </source>
</evidence>
<dbReference type="EMBL" id="SPHZ02000004">
    <property type="protein sequence ID" value="KAF0922265.1"/>
    <property type="molecule type" value="Genomic_DNA"/>
</dbReference>
<organism evidence="1 2">
    <name type="scientific">Oryza meyeriana var. granulata</name>
    <dbReference type="NCBI Taxonomy" id="110450"/>
    <lineage>
        <taxon>Eukaryota</taxon>
        <taxon>Viridiplantae</taxon>
        <taxon>Streptophyta</taxon>
        <taxon>Embryophyta</taxon>
        <taxon>Tracheophyta</taxon>
        <taxon>Spermatophyta</taxon>
        <taxon>Magnoliopsida</taxon>
        <taxon>Liliopsida</taxon>
        <taxon>Poales</taxon>
        <taxon>Poaceae</taxon>
        <taxon>BOP clade</taxon>
        <taxon>Oryzoideae</taxon>
        <taxon>Oryzeae</taxon>
        <taxon>Oryzinae</taxon>
        <taxon>Oryza</taxon>
        <taxon>Oryza meyeriana</taxon>
    </lineage>
</organism>
<proteinExistence type="predicted"/>
<accession>A0A6G1EAX6</accession>
<name>A0A6G1EAX6_9ORYZ</name>
<reference evidence="1 2" key="1">
    <citation type="submission" date="2019-11" db="EMBL/GenBank/DDBJ databases">
        <title>Whole genome sequence of Oryza granulata.</title>
        <authorList>
            <person name="Li W."/>
        </authorList>
    </citation>
    <scope>NUCLEOTIDE SEQUENCE [LARGE SCALE GENOMIC DNA]</scope>
    <source>
        <strain evidence="2">cv. Menghai</strain>
        <tissue evidence="1">Leaf</tissue>
    </source>
</reference>